<feature type="domain" description="WW" evidence="2">
    <location>
        <begin position="19"/>
        <end position="54"/>
    </location>
</feature>
<dbReference type="STRING" id="5601.A0A0D2FVM1"/>
<feature type="compositionally biased region" description="Polar residues" evidence="1">
    <location>
        <begin position="451"/>
        <end position="492"/>
    </location>
</feature>
<dbReference type="SMART" id="SM00456">
    <property type="entry name" value="WW"/>
    <property type="match status" value="2"/>
</dbReference>
<evidence type="ECO:0000259" key="2">
    <source>
        <dbReference type="PROSITE" id="PS50020"/>
    </source>
</evidence>
<feature type="region of interest" description="Disordered" evidence="1">
    <location>
        <begin position="1"/>
        <end position="24"/>
    </location>
</feature>
<dbReference type="HOGENOM" id="CLU_377222_0_0_1"/>
<evidence type="ECO:0000313" key="4">
    <source>
        <dbReference type="Proteomes" id="UP000054266"/>
    </source>
</evidence>
<feature type="region of interest" description="Disordered" evidence="1">
    <location>
        <begin position="345"/>
        <end position="439"/>
    </location>
</feature>
<dbReference type="Gene3D" id="2.20.70.10">
    <property type="match status" value="1"/>
</dbReference>
<dbReference type="InterPro" id="IPR036020">
    <property type="entry name" value="WW_dom_sf"/>
</dbReference>
<feature type="compositionally biased region" description="Low complexity" evidence="1">
    <location>
        <begin position="414"/>
        <end position="425"/>
    </location>
</feature>
<feature type="compositionally biased region" description="Polar residues" evidence="1">
    <location>
        <begin position="394"/>
        <end position="413"/>
    </location>
</feature>
<protein>
    <recommendedName>
        <fullName evidence="2">WW domain-containing protein</fullName>
    </recommendedName>
</protein>
<sequence>MASGYEKLRTPPVAASPLPQLPQGWMVMQDPSGSGRPLYCNPATGQTSYARPIARVLPPGWVKLPTPDGKTVFFHPETQKCSSEWPQEAPKVHSQQAQMPQLNRYATAPGNIATQAKPDIFRSQTVPGHTPQSSPLITMSINAEAARKAVPGLDEVYAVHQLSEKNNTRALSQKFNSDLAQTTSAMKEATISGAAVATRSAKVVGHTLGSRRKMAKASKKMLVHTGALGVHTVRAVKSVMGEMVDAADKKGKYQPKVRPFVPYDGQLQEQIVGQVHAYEYQQQHQINMAHTAVGQPLPSPTPPAGPVPVRIPARRPVAPLSVSVKPSFSNQTSIDVQASFNPSVEVPSVTPPGAPAIAPAPAQASQSTSSAPIAEDDGENNTLSVAAPPLEPHQTCSASSTQALQASPGETLTPSSVQVQQISPQTAPTPPSVGTGVSGLANMQAIRPNLAATQQQSAPLTSVQAQGSLTIDASSGPPSYAQATGQPASTPVTARPPRRPLSQAATTRPQRPVAGRPSGNPAATVGQPGTAQYVTYQPEQPIYQSQQVIYADQGSYASTQLMASDPQPLIVEQNQTIIQQSSGGQDAMMAQLQMQMAQQSATDQLLSQQNADTQNMLLAQAQMASAQPVCVEQNFYVDQSQNMDICNVQENNMTAYADYGGTDEVVTFAAAGYVEAYAMETAGEEVVYVEDGAAEDWFYEADATGEMYEADLGGDDTELCF</sequence>
<dbReference type="EMBL" id="KN846961">
    <property type="protein sequence ID" value="KIW64049.1"/>
    <property type="molecule type" value="Genomic_DNA"/>
</dbReference>
<feature type="domain" description="WW" evidence="2">
    <location>
        <begin position="55"/>
        <end position="88"/>
    </location>
</feature>
<feature type="compositionally biased region" description="Low complexity" evidence="1">
    <location>
        <begin position="355"/>
        <end position="373"/>
    </location>
</feature>
<evidence type="ECO:0000313" key="3">
    <source>
        <dbReference type="EMBL" id="KIW64049.1"/>
    </source>
</evidence>
<dbReference type="Proteomes" id="UP000054266">
    <property type="component" value="Unassembled WGS sequence"/>
</dbReference>
<dbReference type="InterPro" id="IPR001202">
    <property type="entry name" value="WW_dom"/>
</dbReference>
<accession>A0A0D2FVM1</accession>
<feature type="region of interest" description="Disordered" evidence="1">
    <location>
        <begin position="451"/>
        <end position="528"/>
    </location>
</feature>
<name>A0A0D2FVM1_9EURO</name>
<dbReference type="AlphaFoldDB" id="A0A0D2FVM1"/>
<dbReference type="PROSITE" id="PS50020">
    <property type="entry name" value="WW_DOMAIN_2"/>
    <property type="match status" value="2"/>
</dbReference>
<keyword evidence="4" id="KW-1185">Reference proteome</keyword>
<reference evidence="3 4" key="1">
    <citation type="submission" date="2015-01" db="EMBL/GenBank/DDBJ databases">
        <title>The Genome Sequence of Capronia semiimmersa CBS27337.</title>
        <authorList>
            <consortium name="The Broad Institute Genomics Platform"/>
            <person name="Cuomo C."/>
            <person name="de Hoog S."/>
            <person name="Gorbushina A."/>
            <person name="Stielow B."/>
            <person name="Teixiera M."/>
            <person name="Abouelleil A."/>
            <person name="Chapman S.B."/>
            <person name="Priest M."/>
            <person name="Young S.K."/>
            <person name="Wortman J."/>
            <person name="Nusbaum C."/>
            <person name="Birren B."/>
        </authorList>
    </citation>
    <scope>NUCLEOTIDE SEQUENCE [LARGE SCALE GENOMIC DNA]</scope>
    <source>
        <strain evidence="3 4">CBS 27337</strain>
    </source>
</reference>
<evidence type="ECO:0000256" key="1">
    <source>
        <dbReference type="SAM" id="MobiDB-lite"/>
    </source>
</evidence>
<dbReference type="SUPFAM" id="SSF51045">
    <property type="entry name" value="WW domain"/>
    <property type="match status" value="1"/>
</dbReference>
<proteinExistence type="predicted"/>
<gene>
    <name evidence="3" type="ORF">PV04_09009</name>
</gene>
<organism evidence="3 4">
    <name type="scientific">Phialophora macrospora</name>
    <dbReference type="NCBI Taxonomy" id="1851006"/>
    <lineage>
        <taxon>Eukaryota</taxon>
        <taxon>Fungi</taxon>
        <taxon>Dikarya</taxon>
        <taxon>Ascomycota</taxon>
        <taxon>Pezizomycotina</taxon>
        <taxon>Eurotiomycetes</taxon>
        <taxon>Chaetothyriomycetidae</taxon>
        <taxon>Chaetothyriales</taxon>
        <taxon>Herpotrichiellaceae</taxon>
        <taxon>Phialophora</taxon>
    </lineage>
</organism>